<evidence type="ECO:0000313" key="3">
    <source>
        <dbReference type="EMBL" id="TVU34066.1"/>
    </source>
</evidence>
<dbReference type="GO" id="GO:0009694">
    <property type="term" value="P:jasmonic acid metabolic process"/>
    <property type="evidence" value="ECO:0007669"/>
    <property type="project" value="TreeGrafter"/>
</dbReference>
<organism evidence="3 4">
    <name type="scientific">Eragrostis curvula</name>
    <name type="common">weeping love grass</name>
    <dbReference type="NCBI Taxonomy" id="38414"/>
    <lineage>
        <taxon>Eukaryota</taxon>
        <taxon>Viridiplantae</taxon>
        <taxon>Streptophyta</taxon>
        <taxon>Embryophyta</taxon>
        <taxon>Tracheophyta</taxon>
        <taxon>Spermatophyta</taxon>
        <taxon>Magnoliopsida</taxon>
        <taxon>Liliopsida</taxon>
        <taxon>Poales</taxon>
        <taxon>Poaceae</taxon>
        <taxon>PACMAD clade</taxon>
        <taxon>Chloridoideae</taxon>
        <taxon>Eragrostideae</taxon>
        <taxon>Eragrostidinae</taxon>
        <taxon>Eragrostis</taxon>
    </lineage>
</organism>
<dbReference type="PANTHER" id="PTHR10992:SF1075">
    <property type="entry name" value="OS01G0557100 PROTEIN"/>
    <property type="match status" value="1"/>
</dbReference>
<reference evidence="3 4" key="1">
    <citation type="journal article" date="2019" name="Sci. Rep.">
        <title>A high-quality genome of Eragrostis curvula grass provides insights into Poaceae evolution and supports new strategies to enhance forage quality.</title>
        <authorList>
            <person name="Carballo J."/>
            <person name="Santos B.A.C.M."/>
            <person name="Zappacosta D."/>
            <person name="Garbus I."/>
            <person name="Selva J.P."/>
            <person name="Gallo C.A."/>
            <person name="Diaz A."/>
            <person name="Albertini E."/>
            <person name="Caccamo M."/>
            <person name="Echenique V."/>
        </authorList>
    </citation>
    <scope>NUCLEOTIDE SEQUENCE [LARGE SCALE GENOMIC DNA]</scope>
    <source>
        <strain evidence="4">cv. Victoria</strain>
        <tissue evidence="3">Leaf</tissue>
    </source>
</reference>
<dbReference type="GO" id="GO:0080032">
    <property type="term" value="F:methyl jasmonate esterase activity"/>
    <property type="evidence" value="ECO:0007669"/>
    <property type="project" value="TreeGrafter"/>
</dbReference>
<dbReference type="PANTHER" id="PTHR10992">
    <property type="entry name" value="METHYLESTERASE FAMILY MEMBER"/>
    <property type="match status" value="1"/>
</dbReference>
<keyword evidence="4" id="KW-1185">Reference proteome</keyword>
<proteinExistence type="predicted"/>
<dbReference type="SUPFAM" id="SSF53474">
    <property type="entry name" value="alpha/beta-Hydrolases"/>
    <property type="match status" value="1"/>
</dbReference>
<dbReference type="FunFam" id="3.40.50.1820:FF:000051">
    <property type="entry name" value="(S)-hydroxynitrile lyase"/>
    <property type="match status" value="1"/>
</dbReference>
<dbReference type="InterPro" id="IPR000073">
    <property type="entry name" value="AB_hydrolase_1"/>
</dbReference>
<dbReference type="Pfam" id="PF12697">
    <property type="entry name" value="Abhydrolase_6"/>
    <property type="match status" value="1"/>
</dbReference>
<gene>
    <name evidence="3" type="ORF">EJB05_15891</name>
</gene>
<dbReference type="Gramene" id="TVU34066">
    <property type="protein sequence ID" value="TVU34066"/>
    <property type="gene ID" value="EJB05_15891"/>
</dbReference>
<evidence type="ECO:0000259" key="2">
    <source>
        <dbReference type="Pfam" id="PF12697"/>
    </source>
</evidence>
<name>A0A5J9VDL1_9POAL</name>
<comment type="caution">
    <text evidence="3">The sequence shown here is derived from an EMBL/GenBank/DDBJ whole genome shotgun (WGS) entry which is preliminary data.</text>
</comment>
<dbReference type="InterPro" id="IPR029058">
    <property type="entry name" value="AB_hydrolase_fold"/>
</dbReference>
<sequence>PLAALDLPTAQPRPPHPSLGSAHAVVARSLLLPQRPPKHIAYSIGQNRRRPVLSKSSLCATIEYHASRPIHGIAVNQPPNPRNPVARSAPPPPTPGAPRSAFQARVAVGQPLPPTAIRLGITVQRAPKSNSLKLQRTTVIDQALSKNENEVTRLKGTTFKLKGSECSDDMASTMSAPVAAPVEGATRIILVHGTGYGGWCWYRVATLLRAAGHRVDAPDLAASGADARQLRDAPTFEDYTRPLLDAVVALPDGERAVLVGHSFGGMSVALAAEMFPEKVAAAVFVAALLPDCTNPRSHALEQLPVSDWMDTVMDAEHVPPSVFLGPEFLRHQLYNMSPPEDYTLSQSLIRVSSYYVADLQSQPPFNEAHYGSVKKVYVICKKDVAVPEEHQRRMIAGSTVAEVRELAGADHMPMFSTPAELAGHLADVANTFA</sequence>
<dbReference type="GO" id="GO:0080030">
    <property type="term" value="F:methyl indole-3-acetate esterase activity"/>
    <property type="evidence" value="ECO:0007669"/>
    <property type="project" value="TreeGrafter"/>
</dbReference>
<protein>
    <recommendedName>
        <fullName evidence="2">AB hydrolase-1 domain-containing protein</fullName>
    </recommendedName>
</protein>
<dbReference type="AlphaFoldDB" id="A0A5J9VDL1"/>
<dbReference type="GO" id="GO:0080031">
    <property type="term" value="F:methyl salicylate esterase activity"/>
    <property type="evidence" value="ECO:0007669"/>
    <property type="project" value="TreeGrafter"/>
</dbReference>
<dbReference type="InterPro" id="IPR045889">
    <property type="entry name" value="MES/HNL"/>
</dbReference>
<feature type="region of interest" description="Disordered" evidence="1">
    <location>
        <begin position="1"/>
        <end position="20"/>
    </location>
</feature>
<dbReference type="Proteomes" id="UP000324897">
    <property type="component" value="Unassembled WGS sequence"/>
</dbReference>
<feature type="region of interest" description="Disordered" evidence="1">
    <location>
        <begin position="72"/>
        <end position="101"/>
    </location>
</feature>
<evidence type="ECO:0000256" key="1">
    <source>
        <dbReference type="SAM" id="MobiDB-lite"/>
    </source>
</evidence>
<dbReference type="Gene3D" id="3.40.50.1820">
    <property type="entry name" value="alpha/beta hydrolase"/>
    <property type="match status" value="1"/>
</dbReference>
<dbReference type="GO" id="GO:0009696">
    <property type="term" value="P:salicylic acid metabolic process"/>
    <property type="evidence" value="ECO:0007669"/>
    <property type="project" value="TreeGrafter"/>
</dbReference>
<dbReference type="EMBL" id="RWGY01000009">
    <property type="protein sequence ID" value="TVU34066.1"/>
    <property type="molecule type" value="Genomic_DNA"/>
</dbReference>
<dbReference type="OrthoDB" id="408373at2759"/>
<accession>A0A5J9VDL1</accession>
<feature type="non-terminal residue" evidence="3">
    <location>
        <position position="1"/>
    </location>
</feature>
<feature type="domain" description="AB hydrolase-1" evidence="2">
    <location>
        <begin position="188"/>
        <end position="422"/>
    </location>
</feature>
<evidence type="ECO:0000313" key="4">
    <source>
        <dbReference type="Proteomes" id="UP000324897"/>
    </source>
</evidence>